<evidence type="ECO:0000256" key="5">
    <source>
        <dbReference type="ARBA" id="ARBA00011881"/>
    </source>
</evidence>
<evidence type="ECO:0000256" key="2">
    <source>
        <dbReference type="ARBA" id="ARBA00001946"/>
    </source>
</evidence>
<dbReference type="GO" id="GO:0030288">
    <property type="term" value="C:outer membrane-bounded periplasmic space"/>
    <property type="evidence" value="ECO:0007669"/>
    <property type="project" value="InterPro"/>
</dbReference>
<evidence type="ECO:0000313" key="14">
    <source>
        <dbReference type="EMBL" id="MQT91016.1"/>
    </source>
</evidence>
<name>A0A7X1XGA8_9PSED</name>
<keyword evidence="12" id="KW-0460">Magnesium</keyword>
<dbReference type="AlphaFoldDB" id="A0A7X1XGA8"/>
<evidence type="ECO:0000256" key="1">
    <source>
        <dbReference type="ARBA" id="ARBA00000032"/>
    </source>
</evidence>
<dbReference type="InterPro" id="IPR010025">
    <property type="entry name" value="HAD-SF_ppase_IIIB_AphA"/>
</dbReference>
<evidence type="ECO:0000256" key="7">
    <source>
        <dbReference type="ARBA" id="ARBA00022113"/>
    </source>
</evidence>
<comment type="cofactor">
    <cofactor evidence="2">
        <name>Mg(2+)</name>
        <dbReference type="ChEBI" id="CHEBI:18420"/>
    </cofactor>
</comment>
<dbReference type="InterPro" id="IPR023214">
    <property type="entry name" value="HAD_sf"/>
</dbReference>
<evidence type="ECO:0000256" key="11">
    <source>
        <dbReference type="ARBA" id="ARBA00022801"/>
    </source>
</evidence>
<feature type="chain" id="PRO_5031022773" description="Class B acid phosphatase" evidence="13">
    <location>
        <begin position="21"/>
        <end position="214"/>
    </location>
</feature>
<dbReference type="SFLD" id="SFLDG01127">
    <property type="entry name" value="C1.3:_Acid_Phosphatase_Like"/>
    <property type="match status" value="1"/>
</dbReference>
<evidence type="ECO:0000313" key="15">
    <source>
        <dbReference type="Proteomes" id="UP000489190"/>
    </source>
</evidence>
<keyword evidence="11 14" id="KW-0378">Hydrolase</keyword>
<accession>A0A7X1XGA8</accession>
<dbReference type="Proteomes" id="UP000489190">
    <property type="component" value="Unassembled WGS sequence"/>
</dbReference>
<comment type="caution">
    <text evidence="14">The sequence shown here is derived from an EMBL/GenBank/DDBJ whole genome shotgun (WGS) entry which is preliminary data.</text>
</comment>
<keyword evidence="8" id="KW-0479">Metal-binding</keyword>
<dbReference type="EMBL" id="WIWI01000050">
    <property type="protein sequence ID" value="MQT91016.1"/>
    <property type="molecule type" value="Genomic_DNA"/>
</dbReference>
<dbReference type="SFLD" id="SFLDS00003">
    <property type="entry name" value="Haloacid_Dehalogenase"/>
    <property type="match status" value="1"/>
</dbReference>
<dbReference type="InterPro" id="IPR005519">
    <property type="entry name" value="Acid_phosphat_B-like"/>
</dbReference>
<sequence length="214" mass="23163">MTVRINALVLASLLSLAGCAATPPASPSVHWISVQDLQSSLSGAAPMAVGFDIDDTVLFSSACFYYGQQKYSPGSADYLHNPAFWQETNGGCDRYSLPKQAAREVIELHKQRGDRIYFITGRPHTEGEQLTAILASTFGIRDMQPVVFTSGPEKARFIHDRGLKVYYGDSDSDITSAQSAGARPIRIMRAANSTLQPLPDNGALGEEVLVDSTH</sequence>
<proteinExistence type="inferred from homology"/>
<feature type="signal peptide" evidence="13">
    <location>
        <begin position="1"/>
        <end position="20"/>
    </location>
</feature>
<organism evidence="14 15">
    <name type="scientific">Pseudomonas helleri</name>
    <dbReference type="NCBI Taxonomy" id="1608996"/>
    <lineage>
        <taxon>Bacteria</taxon>
        <taxon>Pseudomonadati</taxon>
        <taxon>Pseudomonadota</taxon>
        <taxon>Gammaproteobacteria</taxon>
        <taxon>Pseudomonadales</taxon>
        <taxon>Pseudomonadaceae</taxon>
        <taxon>Pseudomonas</taxon>
    </lineage>
</organism>
<keyword evidence="10" id="KW-0574">Periplasm</keyword>
<evidence type="ECO:0000256" key="13">
    <source>
        <dbReference type="SAM" id="SignalP"/>
    </source>
</evidence>
<evidence type="ECO:0000256" key="8">
    <source>
        <dbReference type="ARBA" id="ARBA00022723"/>
    </source>
</evidence>
<comment type="catalytic activity">
    <reaction evidence="1">
        <text>a phosphate monoester + H2O = an alcohol + phosphate</text>
        <dbReference type="Rhea" id="RHEA:15017"/>
        <dbReference type="ChEBI" id="CHEBI:15377"/>
        <dbReference type="ChEBI" id="CHEBI:30879"/>
        <dbReference type="ChEBI" id="CHEBI:43474"/>
        <dbReference type="ChEBI" id="CHEBI:67140"/>
        <dbReference type="EC" id="3.1.3.2"/>
    </reaction>
</comment>
<dbReference type="Gene3D" id="3.40.50.1000">
    <property type="entry name" value="HAD superfamily/HAD-like"/>
    <property type="match status" value="1"/>
</dbReference>
<dbReference type="InterPro" id="IPR036412">
    <property type="entry name" value="HAD-like_sf"/>
</dbReference>
<keyword evidence="9 13" id="KW-0732">Signal</keyword>
<evidence type="ECO:0000256" key="4">
    <source>
        <dbReference type="ARBA" id="ARBA00007752"/>
    </source>
</evidence>
<dbReference type="SUPFAM" id="SSF56784">
    <property type="entry name" value="HAD-like"/>
    <property type="match status" value="1"/>
</dbReference>
<comment type="subunit">
    <text evidence="5">Homotetramer.</text>
</comment>
<reference evidence="14 15" key="1">
    <citation type="submission" date="2019-10" db="EMBL/GenBank/DDBJ databases">
        <title>Evaluation of single-gene subtyping targets for Pseudomonas.</title>
        <authorList>
            <person name="Reichler S.J."/>
            <person name="Orsi R.H."/>
            <person name="Wiedmann M."/>
            <person name="Martin N.H."/>
            <person name="Murphy S.I."/>
        </authorList>
    </citation>
    <scope>NUCLEOTIDE SEQUENCE [LARGE SCALE GENOMIC DNA]</scope>
    <source>
        <strain evidence="14 15">FSL R10-3254</strain>
    </source>
</reference>
<dbReference type="GO" id="GO:0003993">
    <property type="term" value="F:acid phosphatase activity"/>
    <property type="evidence" value="ECO:0007669"/>
    <property type="project" value="UniProtKB-EC"/>
</dbReference>
<dbReference type="Pfam" id="PF03767">
    <property type="entry name" value="Acid_phosphat_B"/>
    <property type="match status" value="1"/>
</dbReference>
<gene>
    <name evidence="14" type="primary">aphA</name>
    <name evidence="14" type="ORF">GHO39_18005</name>
</gene>
<evidence type="ECO:0000256" key="6">
    <source>
        <dbReference type="ARBA" id="ARBA00012646"/>
    </source>
</evidence>
<comment type="similarity">
    <text evidence="4">Belongs to the class B bacterial acid phosphatase family.</text>
</comment>
<protein>
    <recommendedName>
        <fullName evidence="7">Class B acid phosphatase</fullName>
        <ecNumber evidence="6">3.1.3.2</ecNumber>
    </recommendedName>
</protein>
<evidence type="ECO:0000256" key="12">
    <source>
        <dbReference type="ARBA" id="ARBA00022842"/>
    </source>
</evidence>
<evidence type="ECO:0000256" key="10">
    <source>
        <dbReference type="ARBA" id="ARBA00022764"/>
    </source>
</evidence>
<comment type="subcellular location">
    <subcellularLocation>
        <location evidence="3">Periplasm</location>
    </subcellularLocation>
</comment>
<dbReference type="NCBIfam" id="TIGR01672">
    <property type="entry name" value="AphA"/>
    <property type="match status" value="1"/>
</dbReference>
<dbReference type="PROSITE" id="PS51257">
    <property type="entry name" value="PROKAR_LIPOPROTEIN"/>
    <property type="match status" value="1"/>
</dbReference>
<dbReference type="GO" id="GO:0046872">
    <property type="term" value="F:metal ion binding"/>
    <property type="evidence" value="ECO:0007669"/>
    <property type="project" value="UniProtKB-KW"/>
</dbReference>
<dbReference type="EC" id="3.1.3.2" evidence="6"/>
<evidence type="ECO:0000256" key="9">
    <source>
        <dbReference type="ARBA" id="ARBA00022729"/>
    </source>
</evidence>
<evidence type="ECO:0000256" key="3">
    <source>
        <dbReference type="ARBA" id="ARBA00004418"/>
    </source>
</evidence>